<gene>
    <name evidence="5" type="ORF">A7L45_10270</name>
</gene>
<proteinExistence type="inferred from homology"/>
<name>A0A1J0GHI9_9CLOT</name>
<organism evidence="5 6">
    <name type="scientific">Clostridium estertheticum subsp. estertheticum</name>
    <dbReference type="NCBI Taxonomy" id="1552"/>
    <lineage>
        <taxon>Bacteria</taxon>
        <taxon>Bacillati</taxon>
        <taxon>Bacillota</taxon>
        <taxon>Clostridia</taxon>
        <taxon>Eubacteriales</taxon>
        <taxon>Clostridiaceae</taxon>
        <taxon>Clostridium</taxon>
    </lineage>
</organism>
<dbReference type="OrthoDB" id="9774495at2"/>
<dbReference type="PANTHER" id="PTHR48097">
    <property type="entry name" value="L-THREONINE ALDOLASE-RELATED"/>
    <property type="match status" value="1"/>
</dbReference>
<dbReference type="Gene3D" id="3.40.640.10">
    <property type="entry name" value="Type I PLP-dependent aspartate aminotransferase-like (Major domain)"/>
    <property type="match status" value="1"/>
</dbReference>
<reference evidence="6" key="1">
    <citation type="journal article" date="2016" name="Front. Microbiol.">
        <title>Complete Genome Sequence of Clostridium estertheticum DSM 8809, a Microbe Identified in Spoiled Vacuum Packed Beef.</title>
        <authorList>
            <person name="Yu Z."/>
            <person name="Gunn L."/>
            <person name="Brennan E."/>
            <person name="Reid R."/>
            <person name="Wall P.G."/>
            <person name="Gaora O.P."/>
            <person name="Hurley D."/>
            <person name="Bolton D."/>
            <person name="Fanning S."/>
        </authorList>
    </citation>
    <scope>NUCLEOTIDE SEQUENCE [LARGE SCALE GENOMIC DNA]</scope>
    <source>
        <strain evidence="6">DSM 8809</strain>
    </source>
</reference>
<dbReference type="GO" id="GO:0016829">
    <property type="term" value="F:lyase activity"/>
    <property type="evidence" value="ECO:0007669"/>
    <property type="project" value="InterPro"/>
</dbReference>
<evidence type="ECO:0000256" key="1">
    <source>
        <dbReference type="ARBA" id="ARBA00001933"/>
    </source>
</evidence>
<dbReference type="Pfam" id="PF01212">
    <property type="entry name" value="Beta_elim_lyase"/>
    <property type="match status" value="1"/>
</dbReference>
<dbReference type="RefSeq" id="WP_071612714.1">
    <property type="nucleotide sequence ID" value="NZ_CP015756.1"/>
</dbReference>
<dbReference type="STRING" id="1552.A7L45_10270"/>
<evidence type="ECO:0000259" key="4">
    <source>
        <dbReference type="Pfam" id="PF01212"/>
    </source>
</evidence>
<dbReference type="InterPro" id="IPR015424">
    <property type="entry name" value="PyrdxlP-dep_Trfase"/>
</dbReference>
<dbReference type="KEGG" id="ceu:A7L45_10270"/>
<evidence type="ECO:0000256" key="2">
    <source>
        <dbReference type="ARBA" id="ARBA00006966"/>
    </source>
</evidence>
<dbReference type="GO" id="GO:0006520">
    <property type="term" value="P:amino acid metabolic process"/>
    <property type="evidence" value="ECO:0007669"/>
    <property type="project" value="InterPro"/>
</dbReference>
<dbReference type="Gene3D" id="3.90.1150.10">
    <property type="entry name" value="Aspartate Aminotransferase, domain 1"/>
    <property type="match status" value="1"/>
</dbReference>
<sequence length="342" mass="38677">MYSFKNDYSEGAHPNILKALMKSNMEQTEGYGEDKYSIGAIKLLKDKIKCNDIDIHMFCGGTQTNLTSISAFLRPHEAVISASTGHVLVHETGAIEATGHKVISVKVDDGKLKPIHIKMAIDEHTDEHMVKPKIVYISNPTEIGTIYKKQELKDLYDFCTKNNIILYVDGARLGSALCSKENDIKISDLPRLTDVFYIGGTKNGALMGEALVICKEGLKEDFRYHIKQKGGLLAKGRLIGIQFFELFKNDLYFDLARHANFMAETLKLGIKECGYKFLINSSTNQIFPILHNKTIEKLQENYLFFVWQKIDEDNSAVRLVTSWATKDEHVKSFIDDLKLISK</sequence>
<keyword evidence="3" id="KW-0663">Pyridoxal phosphate</keyword>
<evidence type="ECO:0000256" key="3">
    <source>
        <dbReference type="ARBA" id="ARBA00022898"/>
    </source>
</evidence>
<dbReference type="InterPro" id="IPR015421">
    <property type="entry name" value="PyrdxlP-dep_Trfase_major"/>
</dbReference>
<dbReference type="AlphaFoldDB" id="A0A1J0GHI9"/>
<keyword evidence="6" id="KW-1185">Reference proteome</keyword>
<dbReference type="InterPro" id="IPR001597">
    <property type="entry name" value="ArAA_b-elim_lyase/Thr_aldolase"/>
</dbReference>
<protein>
    <submittedName>
        <fullName evidence="5">Threonine aldolase</fullName>
    </submittedName>
</protein>
<accession>A0A1J0GHI9</accession>
<comment type="cofactor">
    <cofactor evidence="1">
        <name>pyridoxal 5'-phosphate</name>
        <dbReference type="ChEBI" id="CHEBI:597326"/>
    </cofactor>
</comment>
<evidence type="ECO:0000313" key="6">
    <source>
        <dbReference type="Proteomes" id="UP000182569"/>
    </source>
</evidence>
<dbReference type="PANTHER" id="PTHR48097:SF5">
    <property type="entry name" value="LOW SPECIFICITY L-THREONINE ALDOLASE"/>
    <property type="match status" value="1"/>
</dbReference>
<dbReference type="InterPro" id="IPR015422">
    <property type="entry name" value="PyrdxlP-dep_Trfase_small"/>
</dbReference>
<comment type="similarity">
    <text evidence="2">Belongs to the threonine aldolase family.</text>
</comment>
<dbReference type="EMBL" id="CP015756">
    <property type="protein sequence ID" value="APC40424.1"/>
    <property type="molecule type" value="Genomic_DNA"/>
</dbReference>
<evidence type="ECO:0000313" key="5">
    <source>
        <dbReference type="EMBL" id="APC40424.1"/>
    </source>
</evidence>
<feature type="domain" description="Aromatic amino acid beta-eliminating lyase/threonine aldolase" evidence="4">
    <location>
        <begin position="20"/>
        <end position="289"/>
    </location>
</feature>
<dbReference type="SUPFAM" id="SSF53383">
    <property type="entry name" value="PLP-dependent transferases"/>
    <property type="match status" value="1"/>
</dbReference>
<dbReference type="Proteomes" id="UP000182569">
    <property type="component" value="Chromosome"/>
</dbReference>